<accession>A0A5D2DWA6</accession>
<name>A0A5D2DWA6_GOSDA</name>
<dbReference type="AlphaFoldDB" id="A0A5D2DWA6"/>
<evidence type="ECO:0000313" key="1">
    <source>
        <dbReference type="EMBL" id="TYG85379.1"/>
    </source>
</evidence>
<reference evidence="1 2" key="1">
    <citation type="submission" date="2019-06" db="EMBL/GenBank/DDBJ databases">
        <title>WGS assembly of Gossypium darwinii.</title>
        <authorList>
            <person name="Chen Z.J."/>
            <person name="Sreedasyam A."/>
            <person name="Ando A."/>
            <person name="Song Q."/>
            <person name="De L."/>
            <person name="Hulse-Kemp A."/>
            <person name="Ding M."/>
            <person name="Ye W."/>
            <person name="Kirkbride R."/>
            <person name="Jenkins J."/>
            <person name="Plott C."/>
            <person name="Lovell J."/>
            <person name="Lin Y.-M."/>
            <person name="Vaughn R."/>
            <person name="Liu B."/>
            <person name="Li W."/>
            <person name="Simpson S."/>
            <person name="Scheffler B."/>
            <person name="Saski C."/>
            <person name="Grover C."/>
            <person name="Hu G."/>
            <person name="Conover J."/>
            <person name="Carlson J."/>
            <person name="Shu S."/>
            <person name="Boston L."/>
            <person name="Williams M."/>
            <person name="Peterson D."/>
            <person name="Mcgee K."/>
            <person name="Jones D."/>
            <person name="Wendel J."/>
            <person name="Stelly D."/>
            <person name="Grimwood J."/>
            <person name="Schmutz J."/>
        </authorList>
    </citation>
    <scope>NUCLEOTIDE SEQUENCE [LARGE SCALE GENOMIC DNA]</scope>
    <source>
        <strain evidence="1">1808015.09</strain>
    </source>
</reference>
<dbReference type="EMBL" id="CM017700">
    <property type="protein sequence ID" value="TYG85379.1"/>
    <property type="molecule type" value="Genomic_DNA"/>
</dbReference>
<proteinExistence type="predicted"/>
<keyword evidence="2" id="KW-1185">Reference proteome</keyword>
<protein>
    <submittedName>
        <fullName evidence="1">Uncharacterized protein</fullName>
    </submittedName>
</protein>
<gene>
    <name evidence="1" type="ORF">ES288_A13G049000v1</name>
</gene>
<sequence length="99" mass="11174">MRSNSSKGQECLLINNLKIISNPISQTKKPVFRWRLHLSLNPSLHSSLPFLAGPVPANSQGNDPPTPRKLSGNRLYVDAMLLDEFSCFFFLSELFANLW</sequence>
<dbReference type="Proteomes" id="UP000323506">
    <property type="component" value="Chromosome A13"/>
</dbReference>
<evidence type="ECO:0000313" key="2">
    <source>
        <dbReference type="Proteomes" id="UP000323506"/>
    </source>
</evidence>
<organism evidence="1 2">
    <name type="scientific">Gossypium darwinii</name>
    <name type="common">Darwin's cotton</name>
    <name type="synonym">Gossypium barbadense var. darwinii</name>
    <dbReference type="NCBI Taxonomy" id="34276"/>
    <lineage>
        <taxon>Eukaryota</taxon>
        <taxon>Viridiplantae</taxon>
        <taxon>Streptophyta</taxon>
        <taxon>Embryophyta</taxon>
        <taxon>Tracheophyta</taxon>
        <taxon>Spermatophyta</taxon>
        <taxon>Magnoliopsida</taxon>
        <taxon>eudicotyledons</taxon>
        <taxon>Gunneridae</taxon>
        <taxon>Pentapetalae</taxon>
        <taxon>rosids</taxon>
        <taxon>malvids</taxon>
        <taxon>Malvales</taxon>
        <taxon>Malvaceae</taxon>
        <taxon>Malvoideae</taxon>
        <taxon>Gossypium</taxon>
    </lineage>
</organism>